<gene>
    <name evidence="2" type="ORF">Sangu_0388300</name>
</gene>
<evidence type="ECO:0000313" key="2">
    <source>
        <dbReference type="EMBL" id="KAL0370702.1"/>
    </source>
</evidence>
<dbReference type="Pfam" id="PF23209">
    <property type="entry name" value="IDM1_C"/>
    <property type="match status" value="1"/>
</dbReference>
<dbReference type="GO" id="GO:0006357">
    <property type="term" value="P:regulation of transcription by RNA polymerase II"/>
    <property type="evidence" value="ECO:0007669"/>
    <property type="project" value="TreeGrafter"/>
</dbReference>
<dbReference type="GO" id="GO:0003714">
    <property type="term" value="F:transcription corepressor activity"/>
    <property type="evidence" value="ECO:0007669"/>
    <property type="project" value="InterPro"/>
</dbReference>
<dbReference type="EMBL" id="JACGWK010000002">
    <property type="protein sequence ID" value="KAL0370702.1"/>
    <property type="molecule type" value="Genomic_DNA"/>
</dbReference>
<protein>
    <recommendedName>
        <fullName evidence="1">Increased DNA methylation 1 C-terminal domain-containing protein</fullName>
    </recommendedName>
</protein>
<dbReference type="PANTHER" id="PTHR46309:SF12">
    <property type="entry name" value="GB|AAC80581.1"/>
    <property type="match status" value="1"/>
</dbReference>
<proteinExistence type="predicted"/>
<feature type="domain" description="Increased DNA methylation 1 C-terminal" evidence="1">
    <location>
        <begin position="2"/>
        <end position="55"/>
    </location>
</feature>
<evidence type="ECO:0000259" key="1">
    <source>
        <dbReference type="Pfam" id="PF23209"/>
    </source>
</evidence>
<reference evidence="2" key="2">
    <citation type="journal article" date="2024" name="Plant">
        <title>Genomic evolution and insights into agronomic trait innovations of Sesamum species.</title>
        <authorList>
            <person name="Miao H."/>
            <person name="Wang L."/>
            <person name="Qu L."/>
            <person name="Liu H."/>
            <person name="Sun Y."/>
            <person name="Le M."/>
            <person name="Wang Q."/>
            <person name="Wei S."/>
            <person name="Zheng Y."/>
            <person name="Lin W."/>
            <person name="Duan Y."/>
            <person name="Cao H."/>
            <person name="Xiong S."/>
            <person name="Wang X."/>
            <person name="Wei L."/>
            <person name="Li C."/>
            <person name="Ma Q."/>
            <person name="Ju M."/>
            <person name="Zhao R."/>
            <person name="Li G."/>
            <person name="Mu C."/>
            <person name="Tian Q."/>
            <person name="Mei H."/>
            <person name="Zhang T."/>
            <person name="Gao T."/>
            <person name="Zhang H."/>
        </authorList>
    </citation>
    <scope>NUCLEOTIDE SEQUENCE</scope>
    <source>
        <strain evidence="2">G01</strain>
    </source>
</reference>
<dbReference type="AlphaFoldDB" id="A0AAW2QSK0"/>
<dbReference type="GO" id="GO:0005634">
    <property type="term" value="C:nucleus"/>
    <property type="evidence" value="ECO:0007669"/>
    <property type="project" value="TreeGrafter"/>
</dbReference>
<organism evidence="2">
    <name type="scientific">Sesamum angustifolium</name>
    <dbReference type="NCBI Taxonomy" id="2727405"/>
    <lineage>
        <taxon>Eukaryota</taxon>
        <taxon>Viridiplantae</taxon>
        <taxon>Streptophyta</taxon>
        <taxon>Embryophyta</taxon>
        <taxon>Tracheophyta</taxon>
        <taxon>Spermatophyta</taxon>
        <taxon>Magnoliopsida</taxon>
        <taxon>eudicotyledons</taxon>
        <taxon>Gunneridae</taxon>
        <taxon>Pentapetalae</taxon>
        <taxon>asterids</taxon>
        <taxon>lamiids</taxon>
        <taxon>Lamiales</taxon>
        <taxon>Pedaliaceae</taxon>
        <taxon>Sesamum</taxon>
    </lineage>
</organism>
<dbReference type="PANTHER" id="PTHR46309">
    <property type="entry name" value="PHD FINGER PROTEIN 12"/>
    <property type="match status" value="1"/>
</dbReference>
<name>A0AAW2QSK0_9LAMI</name>
<dbReference type="InterPro" id="IPR056511">
    <property type="entry name" value="IDM1_C"/>
</dbReference>
<feature type="non-terminal residue" evidence="2">
    <location>
        <position position="1"/>
    </location>
</feature>
<reference evidence="2" key="1">
    <citation type="submission" date="2020-06" db="EMBL/GenBank/DDBJ databases">
        <authorList>
            <person name="Li T."/>
            <person name="Hu X."/>
            <person name="Zhang T."/>
            <person name="Song X."/>
            <person name="Zhang H."/>
            <person name="Dai N."/>
            <person name="Sheng W."/>
            <person name="Hou X."/>
            <person name="Wei L."/>
        </authorList>
    </citation>
    <scope>NUCLEOTIDE SEQUENCE</scope>
    <source>
        <strain evidence="2">G01</strain>
        <tissue evidence="2">Leaf</tissue>
    </source>
</reference>
<sequence length="89" mass="9746">KLLELGVERLVLPAVPSVLNTWTTSFGFSVMTESERLNFLDYTFLDFQGTVICQKVLTNNLSSASSLSTGTIECGTQANSCDHENKNVI</sequence>
<accession>A0AAW2QSK0</accession>
<dbReference type="InterPro" id="IPR042163">
    <property type="entry name" value="PHF12"/>
</dbReference>
<comment type="caution">
    <text evidence="2">The sequence shown here is derived from an EMBL/GenBank/DDBJ whole genome shotgun (WGS) entry which is preliminary data.</text>
</comment>